<name>A0A549T1S6_METSR</name>
<comment type="caution">
    <text evidence="5">The sequence shown here is derived from an EMBL/GenBank/DDBJ whole genome shotgun (WGS) entry which is preliminary data.</text>
</comment>
<evidence type="ECO:0000259" key="4">
    <source>
        <dbReference type="Pfam" id="PF02668"/>
    </source>
</evidence>
<dbReference type="Proteomes" id="UP000316781">
    <property type="component" value="Unassembled WGS sequence"/>
</dbReference>
<dbReference type="Gene3D" id="3.60.130.10">
    <property type="entry name" value="Clavaminate synthase-like"/>
    <property type="match status" value="1"/>
</dbReference>
<dbReference type="GO" id="GO:0017000">
    <property type="term" value="P:antibiotic biosynthetic process"/>
    <property type="evidence" value="ECO:0007669"/>
    <property type="project" value="UniProtKB-KW"/>
</dbReference>
<keyword evidence="5" id="KW-0223">Dioxygenase</keyword>
<dbReference type="InterPro" id="IPR003819">
    <property type="entry name" value="TauD/TfdA-like"/>
</dbReference>
<proteinExistence type="predicted"/>
<dbReference type="Pfam" id="PF02668">
    <property type="entry name" value="TauD"/>
    <property type="match status" value="1"/>
</dbReference>
<dbReference type="AlphaFoldDB" id="A0A549T1S6"/>
<dbReference type="PANTHER" id="PTHR10696">
    <property type="entry name" value="GAMMA-BUTYROBETAINE HYDROXYLASE-RELATED"/>
    <property type="match status" value="1"/>
</dbReference>
<gene>
    <name evidence="5" type="ORF">FM996_06505</name>
</gene>
<dbReference type="GO" id="GO:0016706">
    <property type="term" value="F:2-oxoglutarate-dependent dioxygenase activity"/>
    <property type="evidence" value="ECO:0007669"/>
    <property type="project" value="UniProtKB-ARBA"/>
</dbReference>
<protein>
    <submittedName>
        <fullName evidence="5">TauD/TfdA family dioxygenase</fullName>
    </submittedName>
</protein>
<evidence type="ECO:0000256" key="2">
    <source>
        <dbReference type="ARBA" id="ARBA00023002"/>
    </source>
</evidence>
<dbReference type="SUPFAM" id="SSF51197">
    <property type="entry name" value="Clavaminate synthase-like"/>
    <property type="match status" value="1"/>
</dbReference>
<dbReference type="PANTHER" id="PTHR10696:SF56">
    <property type="entry name" value="TAUD_TFDA-LIKE DOMAIN-CONTAINING PROTEIN"/>
    <property type="match status" value="1"/>
</dbReference>
<dbReference type="InterPro" id="IPR050411">
    <property type="entry name" value="AlphaKG_dependent_hydroxylases"/>
</dbReference>
<evidence type="ECO:0000256" key="3">
    <source>
        <dbReference type="ARBA" id="ARBA00023194"/>
    </source>
</evidence>
<dbReference type="InterPro" id="IPR042098">
    <property type="entry name" value="TauD-like_sf"/>
</dbReference>
<sequence>MMNPSRKSSQLGSIRRRAVALQSEDLVEFGFLPGYDNCPLVIEARVERLRLSDWTAGRRKELEELVARHGSVLLRGFAVTNLADFEDCVEKMCGGALEYRFRASPRTEVGRHVYTSTNYPADQSIFPHNEHSYSPICPTYLVLYCETPASEGGETPIGDNREITRRIDIGVRERFLRRGVLYVRNYGAGFGLPWQTVFQTDDRAEVERYCASLGIEWRWKSDNKLCTRQVGPAMIRHPRTSEEIWFNHATFFHVTTLPVTVRDAMLGEFDEDDLPTQTYYGDGTPIEAEVLEHLRSVYREALRSFAWRSSDVLLVDNILTVHGRTPYSGFRRVLLAMAQAFSPLACAIGSGVEI</sequence>
<keyword evidence="2" id="KW-0560">Oxidoreductase</keyword>
<feature type="domain" description="TauD/TfdA-like" evidence="4">
    <location>
        <begin position="44"/>
        <end position="335"/>
    </location>
</feature>
<comment type="cofactor">
    <cofactor evidence="1">
        <name>Fe(2+)</name>
        <dbReference type="ChEBI" id="CHEBI:29033"/>
    </cofactor>
</comment>
<accession>A0A549T1S6</accession>
<organism evidence="5 6">
    <name type="scientific">Methylosinus sporium</name>
    <dbReference type="NCBI Taxonomy" id="428"/>
    <lineage>
        <taxon>Bacteria</taxon>
        <taxon>Pseudomonadati</taxon>
        <taxon>Pseudomonadota</taxon>
        <taxon>Alphaproteobacteria</taxon>
        <taxon>Hyphomicrobiales</taxon>
        <taxon>Methylocystaceae</taxon>
        <taxon>Methylosinus</taxon>
    </lineage>
</organism>
<evidence type="ECO:0000313" key="6">
    <source>
        <dbReference type="Proteomes" id="UP000316781"/>
    </source>
</evidence>
<evidence type="ECO:0000313" key="5">
    <source>
        <dbReference type="EMBL" id="TRL35820.1"/>
    </source>
</evidence>
<keyword evidence="3" id="KW-0045">Antibiotic biosynthesis</keyword>
<reference evidence="5 6" key="1">
    <citation type="submission" date="2019-07" db="EMBL/GenBank/DDBJ databases">
        <title>Ln-dependent methylotrophs.</title>
        <authorList>
            <person name="Tani A."/>
        </authorList>
    </citation>
    <scope>NUCLEOTIDE SEQUENCE [LARGE SCALE GENOMIC DNA]</scope>
    <source>
        <strain evidence="5 6">SM89A</strain>
    </source>
</reference>
<dbReference type="EMBL" id="VJMF01000026">
    <property type="protein sequence ID" value="TRL35820.1"/>
    <property type="molecule type" value="Genomic_DNA"/>
</dbReference>
<evidence type="ECO:0000256" key="1">
    <source>
        <dbReference type="ARBA" id="ARBA00001954"/>
    </source>
</evidence>